<accession>A0AAU8GQV5</accession>
<reference evidence="1" key="1">
    <citation type="submission" date="2024-04" db="EMBL/GenBank/DDBJ databases">
        <authorList>
            <person name="Asai D.J."/>
            <person name="Lewis C.M."/>
            <person name="Viland M.D."/>
            <person name="Garlena R.A."/>
            <person name="Russell D.A."/>
            <person name="Jacobs-Sera D."/>
            <person name="Hatfull G.F."/>
        </authorList>
    </citation>
    <scope>NUCLEOTIDE SEQUENCE</scope>
</reference>
<evidence type="ECO:0008006" key="2">
    <source>
        <dbReference type="Google" id="ProtNLM"/>
    </source>
</evidence>
<organism evidence="1">
    <name type="scientific">Mycobacterium phage JustASigh</name>
    <dbReference type="NCBI Taxonomy" id="3158894"/>
    <lineage>
        <taxon>Viruses</taxon>
        <taxon>Duplodnaviria</taxon>
        <taxon>Heunggongvirae</taxon>
        <taxon>Uroviricota</taxon>
        <taxon>Caudoviricetes</taxon>
    </lineage>
</organism>
<protein>
    <recommendedName>
        <fullName evidence="2">Helix-turn-helix DNA binding domain protein</fullName>
    </recommendedName>
</protein>
<proteinExistence type="predicted"/>
<gene>
    <name evidence="1" type="primary">77</name>
    <name evidence="1" type="ORF">PBI_JUSTASIGH_77</name>
</gene>
<evidence type="ECO:0000313" key="1">
    <source>
        <dbReference type="EMBL" id="XCH43056.1"/>
    </source>
</evidence>
<dbReference type="EMBL" id="PP750961">
    <property type="protein sequence ID" value="XCH43056.1"/>
    <property type="molecule type" value="Genomic_DNA"/>
</dbReference>
<sequence>MRKPEVINLRDLFCDLRHPVRAVVREIRLRDPDYYRMQRFKAIGWPQTTAKMLREAANILEAGPNPRIEVARWLRSVADHGNGYLRPSGYTLSDLERMRSELGEAYANPGLAHFLKLPPQ</sequence>
<name>A0AAU8GQV5_9CAUD</name>